<keyword evidence="1" id="KW-0472">Membrane</keyword>
<evidence type="ECO:0008006" key="4">
    <source>
        <dbReference type="Google" id="ProtNLM"/>
    </source>
</evidence>
<keyword evidence="3" id="KW-1185">Reference proteome</keyword>
<keyword evidence="1" id="KW-1133">Transmembrane helix</keyword>
<dbReference type="AlphaFoldDB" id="F0TC66"/>
<keyword evidence="1" id="KW-0812">Transmembrane</keyword>
<proteinExistence type="predicted"/>
<evidence type="ECO:0000313" key="2">
    <source>
        <dbReference type="EMBL" id="ADZ09217.1"/>
    </source>
</evidence>
<evidence type="ECO:0000256" key="1">
    <source>
        <dbReference type="SAM" id="Phobius"/>
    </source>
</evidence>
<reference evidence="2 3" key="2">
    <citation type="journal article" date="2014" name="Int. J. Syst. Evol. Microbiol.">
        <title>Methanobacterium paludis sp. nov. and a novel strain of Methanobacterium lacus isolated from northern peatlands.</title>
        <authorList>
            <person name="Cadillo-Quiroz H."/>
            <person name="Brauer S.L."/>
            <person name="Goodson N."/>
            <person name="Yavitt J.B."/>
            <person name="Zinder S.H."/>
        </authorList>
    </citation>
    <scope>NUCLEOTIDE SEQUENCE [LARGE SCALE GENOMIC DNA]</scope>
    <source>
        <strain evidence="2 3">AL-21</strain>
    </source>
</reference>
<dbReference type="eggNOG" id="arCOG05092">
    <property type="taxonomic scope" value="Archaea"/>
</dbReference>
<dbReference type="HOGENOM" id="CLU_134280_4_0_2"/>
<reference evidence="3" key="1">
    <citation type="submission" date="2011-02" db="EMBL/GenBank/DDBJ databases">
        <title>Complete sequence of Methanobacterium sp. AL-21.</title>
        <authorList>
            <consortium name="US DOE Joint Genome Institute"/>
            <person name="Lucas S."/>
            <person name="Copeland A."/>
            <person name="Lapidus A."/>
            <person name="Cheng J.-F."/>
            <person name="Goodwin L."/>
            <person name="Pitluck S."/>
            <person name="Chertkov O."/>
            <person name="Detter J.C."/>
            <person name="Han C."/>
            <person name="Tapia R."/>
            <person name="Land M."/>
            <person name="Hauser L."/>
            <person name="Kyrpides N."/>
            <person name="Ivanova N."/>
            <person name="Mikhailova N."/>
            <person name="Pagani I."/>
            <person name="Cadillo-Quiroz H."/>
            <person name="Imachi H."/>
            <person name="Zinder S."/>
            <person name="Liu W."/>
            <person name="Woyke T."/>
        </authorList>
    </citation>
    <scope>NUCLEOTIDE SEQUENCE [LARGE SCALE GENOMIC DNA]</scope>
    <source>
        <strain evidence="3">AL-21</strain>
    </source>
</reference>
<feature type="transmembrane region" description="Helical" evidence="1">
    <location>
        <begin position="31"/>
        <end position="49"/>
    </location>
</feature>
<dbReference type="OrthoDB" id="78194at2157"/>
<organism evidence="2 3">
    <name type="scientific">Methanobacterium lacus (strain AL-21)</name>
    <dbReference type="NCBI Taxonomy" id="877455"/>
    <lineage>
        <taxon>Archaea</taxon>
        <taxon>Methanobacteriati</taxon>
        <taxon>Methanobacteriota</taxon>
        <taxon>Methanomada group</taxon>
        <taxon>Methanobacteria</taxon>
        <taxon>Methanobacteriales</taxon>
        <taxon>Methanobacteriaceae</taxon>
        <taxon>Methanobacterium</taxon>
    </lineage>
</organism>
<evidence type="ECO:0000313" key="3">
    <source>
        <dbReference type="Proteomes" id="UP000007490"/>
    </source>
</evidence>
<dbReference type="Pfam" id="PF10066">
    <property type="entry name" value="DUF2304"/>
    <property type="match status" value="1"/>
</dbReference>
<sequence length="126" mass="14354">MLMIYQVIAIILGILAIVLSILRFRDGKMSLGMMFVWILIWLGVIFIAIDPNSTNFLAVYTGIGRGLDFVLIIGLLLCFYLIFKMYNKIETVEEELTDLVRELALARKMGEDTKKQDKTKSSSDQI</sequence>
<gene>
    <name evidence="2" type="ordered locus">Metbo_0970</name>
</gene>
<dbReference type="KEGG" id="mel:Metbo_0970"/>
<dbReference type="Proteomes" id="UP000007490">
    <property type="component" value="Chromosome"/>
</dbReference>
<accession>F0TC66</accession>
<feature type="transmembrane region" description="Helical" evidence="1">
    <location>
        <begin position="69"/>
        <end position="86"/>
    </location>
</feature>
<dbReference type="EMBL" id="CP002551">
    <property type="protein sequence ID" value="ADZ09217.1"/>
    <property type="molecule type" value="Genomic_DNA"/>
</dbReference>
<dbReference type="InterPro" id="IPR019277">
    <property type="entry name" value="DUF2304"/>
</dbReference>
<protein>
    <recommendedName>
        <fullName evidence="4">DUF2304 domain-containing protein</fullName>
    </recommendedName>
</protein>
<feature type="transmembrane region" description="Helical" evidence="1">
    <location>
        <begin position="6"/>
        <end position="24"/>
    </location>
</feature>
<dbReference type="RefSeq" id="WP_013644568.1">
    <property type="nucleotide sequence ID" value="NC_015216.1"/>
</dbReference>
<dbReference type="STRING" id="877455.Metbo_0970"/>
<name>F0TC66_METLA</name>
<dbReference type="GeneID" id="10277419"/>